<keyword evidence="7" id="KW-0812">Transmembrane</keyword>
<protein>
    <recommendedName>
        <fullName evidence="6">Ferredoxin--NADP reductase</fullName>
        <shortName evidence="6">FNR</shortName>
        <shortName evidence="6">Fd-NADP(+) reductase</shortName>
        <ecNumber evidence="6">1.18.1.2</ecNumber>
    </recommendedName>
</protein>
<evidence type="ECO:0000256" key="2">
    <source>
        <dbReference type="ARBA" id="ARBA00022630"/>
    </source>
</evidence>
<dbReference type="Pfam" id="PF07992">
    <property type="entry name" value="Pyr_redox_2"/>
    <property type="match status" value="1"/>
</dbReference>
<evidence type="ECO:0000256" key="3">
    <source>
        <dbReference type="ARBA" id="ARBA00022827"/>
    </source>
</evidence>
<dbReference type="GO" id="GO:0050661">
    <property type="term" value="F:NADP binding"/>
    <property type="evidence" value="ECO:0007669"/>
    <property type="project" value="UniProtKB-UniRule"/>
</dbReference>
<evidence type="ECO:0000313" key="9">
    <source>
        <dbReference type="EMBL" id="MRH43798.1"/>
    </source>
</evidence>
<dbReference type="Proteomes" id="UP000799092">
    <property type="component" value="Unassembled WGS sequence"/>
</dbReference>
<dbReference type="AlphaFoldDB" id="A0A6A8DDP3"/>
<dbReference type="HAMAP" id="MF_01685">
    <property type="entry name" value="FENR2"/>
    <property type="match status" value="1"/>
</dbReference>
<evidence type="ECO:0000313" key="10">
    <source>
        <dbReference type="Proteomes" id="UP000799092"/>
    </source>
</evidence>
<comment type="caution">
    <text evidence="6">Lacks conserved residue(s) required for the propagation of feature annotation.</text>
</comment>
<accession>A0A6A8DDP3</accession>
<evidence type="ECO:0000256" key="7">
    <source>
        <dbReference type="SAM" id="Phobius"/>
    </source>
</evidence>
<dbReference type="EC" id="1.18.1.2" evidence="6"/>
<dbReference type="RefSeq" id="WP_153737408.1">
    <property type="nucleotide sequence ID" value="NZ_WJNG01000011.1"/>
</dbReference>
<evidence type="ECO:0000256" key="5">
    <source>
        <dbReference type="ARBA" id="ARBA00023002"/>
    </source>
</evidence>
<dbReference type="GO" id="GO:0004324">
    <property type="term" value="F:ferredoxin-NADP+ reductase activity"/>
    <property type="evidence" value="ECO:0007669"/>
    <property type="project" value="UniProtKB-UniRule"/>
</dbReference>
<dbReference type="Gene3D" id="3.50.50.60">
    <property type="entry name" value="FAD/NAD(P)-binding domain"/>
    <property type="match status" value="2"/>
</dbReference>
<dbReference type="PANTHER" id="PTHR48105">
    <property type="entry name" value="THIOREDOXIN REDUCTASE 1-RELATED-RELATED"/>
    <property type="match status" value="1"/>
</dbReference>
<feature type="binding site" evidence="6">
    <location>
        <position position="37"/>
    </location>
    <ligand>
        <name>FAD</name>
        <dbReference type="ChEBI" id="CHEBI:57692"/>
    </ligand>
</feature>
<dbReference type="PRINTS" id="PR00368">
    <property type="entry name" value="FADPNR"/>
</dbReference>
<feature type="transmembrane region" description="Helical" evidence="7">
    <location>
        <begin position="7"/>
        <end position="25"/>
    </location>
</feature>
<sequence>MEENSKIYDVIIIGGGTTGLFTAFYCGMRDMTTKIIESDSRLGGKVAKFLPEKMIYDIGGIPKITGDNLLAQMEEQAYMHQPKIVYNEWIEEVTKNEDGIFSLASTEGTVHLAKTVIVATGTGRFDPVQPDLANISMYTDKTHHYTMHNPQQYAGKQVMLNSNTRIGIDWALTLESIAEKVYLVNSKKTFQHAADVELERLRDSSVIVKLNSDLQQLHGEDGWLESITIKSKDVEERIKVDHLLTYNGLKMNQTPFDNWGLETDSNRVVVDHQMATNIDGIFAAGDATAYPGKTMLIASGYTEGLTAVNSAKKYINPKAPAQVYSTVIYRK</sequence>
<dbReference type="InterPro" id="IPR036188">
    <property type="entry name" value="FAD/NAD-bd_sf"/>
</dbReference>
<dbReference type="InterPro" id="IPR050097">
    <property type="entry name" value="Ferredoxin-NADP_redctase_2"/>
</dbReference>
<feature type="domain" description="FAD/NAD(P)-binding" evidence="8">
    <location>
        <begin position="8"/>
        <end position="296"/>
    </location>
</feature>
<dbReference type="PRINTS" id="PR00469">
    <property type="entry name" value="PNDRDTASEII"/>
</dbReference>
<dbReference type="InterPro" id="IPR022890">
    <property type="entry name" value="Fd--NADP_Rdtase_type_2"/>
</dbReference>
<keyword evidence="2 6" id="KW-0285">Flavoprotein</keyword>
<feature type="binding site" evidence="6">
    <location>
        <position position="125"/>
    </location>
    <ligand>
        <name>FAD</name>
        <dbReference type="ChEBI" id="CHEBI:57692"/>
    </ligand>
</feature>
<feature type="binding site" evidence="6">
    <location>
        <position position="90"/>
    </location>
    <ligand>
        <name>FAD</name>
        <dbReference type="ChEBI" id="CHEBI:57692"/>
    </ligand>
</feature>
<keyword evidence="10" id="KW-1185">Reference proteome</keyword>
<proteinExistence type="inferred from homology"/>
<keyword evidence="4 6" id="KW-0521">NADP</keyword>
<organism evidence="9 10">
    <name type="scientific">Aquibacillus halophilus</name>
    <dbReference type="NCBI Taxonomy" id="930132"/>
    <lineage>
        <taxon>Bacteria</taxon>
        <taxon>Bacillati</taxon>
        <taxon>Bacillota</taxon>
        <taxon>Bacilli</taxon>
        <taxon>Bacillales</taxon>
        <taxon>Bacillaceae</taxon>
        <taxon>Aquibacillus</taxon>
    </lineage>
</organism>
<feature type="binding site" evidence="6">
    <location>
        <position position="18"/>
    </location>
    <ligand>
        <name>FAD</name>
        <dbReference type="ChEBI" id="CHEBI:57692"/>
    </ligand>
</feature>
<feature type="binding site" evidence="6">
    <location>
        <position position="286"/>
    </location>
    <ligand>
        <name>FAD</name>
        <dbReference type="ChEBI" id="CHEBI:57692"/>
    </ligand>
</feature>
<evidence type="ECO:0000256" key="4">
    <source>
        <dbReference type="ARBA" id="ARBA00022857"/>
    </source>
</evidence>
<keyword evidence="5 6" id="KW-0560">Oxidoreductase</keyword>
<evidence type="ECO:0000256" key="1">
    <source>
        <dbReference type="ARBA" id="ARBA00011738"/>
    </source>
</evidence>
<name>A0A6A8DDP3_9BACI</name>
<keyword evidence="7" id="KW-1133">Transmembrane helix</keyword>
<comment type="caution">
    <text evidence="9">The sequence shown here is derived from an EMBL/GenBank/DDBJ whole genome shotgun (WGS) entry which is preliminary data.</text>
</comment>
<dbReference type="OrthoDB" id="2960536at2"/>
<keyword evidence="3 6" id="KW-0274">FAD</keyword>
<dbReference type="EMBL" id="WJNG01000011">
    <property type="protein sequence ID" value="MRH43798.1"/>
    <property type="molecule type" value="Genomic_DNA"/>
</dbReference>
<feature type="binding site" evidence="6">
    <location>
        <position position="45"/>
    </location>
    <ligand>
        <name>FAD</name>
        <dbReference type="ChEBI" id="CHEBI:57692"/>
    </ligand>
</feature>
<comment type="catalytic activity">
    <reaction evidence="6">
        <text>2 reduced [2Fe-2S]-[ferredoxin] + NADP(+) + H(+) = 2 oxidized [2Fe-2S]-[ferredoxin] + NADPH</text>
        <dbReference type="Rhea" id="RHEA:20125"/>
        <dbReference type="Rhea" id="RHEA-COMP:10000"/>
        <dbReference type="Rhea" id="RHEA-COMP:10001"/>
        <dbReference type="ChEBI" id="CHEBI:15378"/>
        <dbReference type="ChEBI" id="CHEBI:33737"/>
        <dbReference type="ChEBI" id="CHEBI:33738"/>
        <dbReference type="ChEBI" id="CHEBI:57783"/>
        <dbReference type="ChEBI" id="CHEBI:58349"/>
        <dbReference type="EC" id="1.18.1.2"/>
    </reaction>
</comment>
<comment type="subunit">
    <text evidence="1 6">Homodimer.</text>
</comment>
<evidence type="ECO:0000259" key="8">
    <source>
        <dbReference type="Pfam" id="PF07992"/>
    </source>
</evidence>
<evidence type="ECO:0000256" key="6">
    <source>
        <dbReference type="HAMAP-Rule" id="MF_01685"/>
    </source>
</evidence>
<comment type="cofactor">
    <cofactor evidence="6">
        <name>FAD</name>
        <dbReference type="ChEBI" id="CHEBI:57692"/>
    </cofactor>
    <text evidence="6">Binds 1 FAD per subunit.</text>
</comment>
<dbReference type="GO" id="GO:0050660">
    <property type="term" value="F:flavin adenine dinucleotide binding"/>
    <property type="evidence" value="ECO:0007669"/>
    <property type="project" value="UniProtKB-UniRule"/>
</dbReference>
<dbReference type="InterPro" id="IPR023753">
    <property type="entry name" value="FAD/NAD-binding_dom"/>
</dbReference>
<keyword evidence="7" id="KW-0472">Membrane</keyword>
<gene>
    <name evidence="9" type="ORF">GH741_14060</name>
</gene>
<reference evidence="9" key="1">
    <citation type="submission" date="2019-11" db="EMBL/GenBank/DDBJ databases">
        <authorList>
            <person name="Li J."/>
        </authorList>
    </citation>
    <scope>NUCLEOTIDE SEQUENCE</scope>
    <source>
        <strain evidence="9">B6B</strain>
    </source>
</reference>
<dbReference type="SUPFAM" id="SSF51905">
    <property type="entry name" value="FAD/NAD(P)-binding domain"/>
    <property type="match status" value="1"/>
</dbReference>
<comment type="similarity">
    <text evidence="6">Belongs to the ferredoxin--NADP reductase type 2 family.</text>
</comment>